<evidence type="ECO:0000313" key="1">
    <source>
        <dbReference type="EMBL" id="KIU14602.1"/>
    </source>
</evidence>
<gene>
    <name evidence="1" type="ORF">TL10_23305</name>
</gene>
<dbReference type="OrthoDB" id="3732358at2"/>
<name>A0A0D1L8N7_9MYCO</name>
<keyword evidence="2" id="KW-1185">Reference proteome</keyword>
<protein>
    <recommendedName>
        <fullName evidence="3">HNH nuclease domain-containing protein</fullName>
    </recommendedName>
</protein>
<dbReference type="InterPro" id="IPR044925">
    <property type="entry name" value="His-Me_finger_sf"/>
</dbReference>
<evidence type="ECO:0000313" key="2">
    <source>
        <dbReference type="Proteomes" id="UP000032221"/>
    </source>
</evidence>
<evidence type="ECO:0008006" key="3">
    <source>
        <dbReference type="Google" id="ProtNLM"/>
    </source>
</evidence>
<dbReference type="Proteomes" id="UP000032221">
    <property type="component" value="Unassembled WGS sequence"/>
</dbReference>
<proteinExistence type="predicted"/>
<dbReference type="EMBL" id="JXST01000040">
    <property type="protein sequence ID" value="KIU14602.1"/>
    <property type="molecule type" value="Genomic_DNA"/>
</dbReference>
<dbReference type="AlphaFoldDB" id="A0A0D1L8N7"/>
<sequence>MRVDPIEHADEIARFRSRIVTGPLDSDCWVWSGALSDDGYGVFRVRRDGVRRVVRSSRYALALSLGGKVLEPTVFALHTCDNPVCARTVSLLEVERGIAEHVVGGSQRDNMERMVRMRRGGGRPAIVARGAGVRARAERSRAIRAAVADGWDASRVSAALLGTAQPTLW</sequence>
<reference evidence="1 2" key="1">
    <citation type="submission" date="2015-01" db="EMBL/GenBank/DDBJ databases">
        <title>Genome sequence of Mycobacterium llatzerense and Mycobacterium immunogenum recovered from brain abscess.</title>
        <authorList>
            <person name="Greninger A.L."/>
            <person name="Langelier C."/>
            <person name="Cunningham G."/>
            <person name="Chiu C.Y."/>
            <person name="Miller S."/>
        </authorList>
    </citation>
    <scope>NUCLEOTIDE SEQUENCE [LARGE SCALE GENOMIC DNA]</scope>
    <source>
        <strain evidence="1 2">CLUC14</strain>
    </source>
</reference>
<comment type="caution">
    <text evidence="1">The sequence shown here is derived from an EMBL/GenBank/DDBJ whole genome shotgun (WGS) entry which is preliminary data.</text>
</comment>
<accession>A0A0D1L8N7</accession>
<dbReference type="SUPFAM" id="SSF54060">
    <property type="entry name" value="His-Me finger endonucleases"/>
    <property type="match status" value="1"/>
</dbReference>
<dbReference type="RefSeq" id="WP_043987540.1">
    <property type="nucleotide sequence ID" value="NZ_JXST01000040.1"/>
</dbReference>
<dbReference type="PATRIC" id="fig|280871.6.peg.4822"/>
<organism evidence="1 2">
    <name type="scientific">Mycolicibacterium llatzerense</name>
    <dbReference type="NCBI Taxonomy" id="280871"/>
    <lineage>
        <taxon>Bacteria</taxon>
        <taxon>Bacillati</taxon>
        <taxon>Actinomycetota</taxon>
        <taxon>Actinomycetes</taxon>
        <taxon>Mycobacteriales</taxon>
        <taxon>Mycobacteriaceae</taxon>
        <taxon>Mycolicibacterium</taxon>
    </lineage>
</organism>